<evidence type="ECO:0000256" key="5">
    <source>
        <dbReference type="ARBA" id="ARBA00023274"/>
    </source>
</evidence>
<protein>
    <recommendedName>
        <fullName evidence="7">30S ribosomal protein S11</fullName>
    </recommendedName>
</protein>
<evidence type="ECO:0008006" key="7">
    <source>
        <dbReference type="Google" id="ProtNLM"/>
    </source>
</evidence>
<dbReference type="InterPro" id="IPR019961">
    <property type="entry name" value="Ribosomal_uS11_archaeal"/>
</dbReference>
<organism evidence="6">
    <name type="scientific">marine sediment metagenome</name>
    <dbReference type="NCBI Taxonomy" id="412755"/>
    <lineage>
        <taxon>unclassified sequences</taxon>
        <taxon>metagenomes</taxon>
        <taxon>ecological metagenomes</taxon>
    </lineage>
</organism>
<keyword evidence="4" id="KW-0689">Ribosomal protein</keyword>
<evidence type="ECO:0000313" key="6">
    <source>
        <dbReference type="EMBL" id="KKN40023.1"/>
    </source>
</evidence>
<dbReference type="Pfam" id="PF00411">
    <property type="entry name" value="Ribosomal_S11"/>
    <property type="match status" value="1"/>
</dbReference>
<dbReference type="FunFam" id="3.30.420.80:FF:000018">
    <property type="entry name" value="40S ribosomal protein S14"/>
    <property type="match status" value="1"/>
</dbReference>
<dbReference type="PANTHER" id="PTHR11759">
    <property type="entry name" value="40S RIBOSOMAL PROTEIN S14/30S RIBOSOMAL PROTEIN S11"/>
    <property type="match status" value="1"/>
</dbReference>
<dbReference type="Gene3D" id="3.30.420.80">
    <property type="entry name" value="Ribosomal protein S11"/>
    <property type="match status" value="1"/>
</dbReference>
<dbReference type="GO" id="GO:0022626">
    <property type="term" value="C:cytosolic ribosome"/>
    <property type="evidence" value="ECO:0007669"/>
    <property type="project" value="UniProtKB-ARBA"/>
</dbReference>
<reference evidence="6" key="1">
    <citation type="journal article" date="2015" name="Nature">
        <title>Complex archaea that bridge the gap between prokaryotes and eukaryotes.</title>
        <authorList>
            <person name="Spang A."/>
            <person name="Saw J.H."/>
            <person name="Jorgensen S.L."/>
            <person name="Zaremba-Niedzwiedzka K."/>
            <person name="Martijn J."/>
            <person name="Lind A.E."/>
            <person name="van Eijk R."/>
            <person name="Schleper C."/>
            <person name="Guy L."/>
            <person name="Ettema T.J."/>
        </authorList>
    </citation>
    <scope>NUCLEOTIDE SEQUENCE</scope>
</reference>
<evidence type="ECO:0000256" key="1">
    <source>
        <dbReference type="ARBA" id="ARBA00006194"/>
    </source>
</evidence>
<dbReference type="GO" id="GO:0006412">
    <property type="term" value="P:translation"/>
    <property type="evidence" value="ECO:0007669"/>
    <property type="project" value="InterPro"/>
</dbReference>
<name>A0A0F9TEW4_9ZZZZ</name>
<sequence length="134" mass="14442">MVLKISETTKWAIVHIFSSYNNTIVTATDLSGAETLAKCTAGMVVKASRDESSPYAAMQCGFRTANDLRDKGIRGIHIKVRAPGGNKSQTPGPGAQACIRALARSGLQVGRIEEVTPKSHDHCRRKGGHRGRRV</sequence>
<dbReference type="GO" id="GO:0044391">
    <property type="term" value="C:ribosomal subunit"/>
    <property type="evidence" value="ECO:0007669"/>
    <property type="project" value="UniProtKB-ARBA"/>
</dbReference>
<evidence type="ECO:0000256" key="4">
    <source>
        <dbReference type="ARBA" id="ARBA00022980"/>
    </source>
</evidence>
<keyword evidence="5" id="KW-0687">Ribonucleoprotein</keyword>
<comment type="caution">
    <text evidence="6">The sequence shown here is derived from an EMBL/GenBank/DDBJ whole genome shotgun (WGS) entry which is preliminary data.</text>
</comment>
<dbReference type="PIRSF" id="PIRSF002131">
    <property type="entry name" value="Ribosomal_S11"/>
    <property type="match status" value="1"/>
</dbReference>
<dbReference type="NCBIfam" id="NF007176">
    <property type="entry name" value="PRK09607.1"/>
    <property type="match status" value="1"/>
</dbReference>
<dbReference type="GO" id="GO:0003735">
    <property type="term" value="F:structural constituent of ribosome"/>
    <property type="evidence" value="ECO:0007669"/>
    <property type="project" value="InterPro"/>
</dbReference>
<evidence type="ECO:0000256" key="3">
    <source>
        <dbReference type="ARBA" id="ARBA00022884"/>
    </source>
</evidence>
<accession>A0A0F9TEW4</accession>
<dbReference type="AlphaFoldDB" id="A0A0F9TEW4"/>
<dbReference type="EMBL" id="LAZR01001730">
    <property type="protein sequence ID" value="KKN40023.1"/>
    <property type="molecule type" value="Genomic_DNA"/>
</dbReference>
<dbReference type="NCBIfam" id="TIGR03628">
    <property type="entry name" value="arch_S11P"/>
    <property type="match status" value="1"/>
</dbReference>
<dbReference type="SUPFAM" id="SSF53137">
    <property type="entry name" value="Translational machinery components"/>
    <property type="match status" value="1"/>
</dbReference>
<keyword evidence="3" id="KW-0694">RNA-binding</keyword>
<comment type="similarity">
    <text evidence="1">Belongs to the universal ribosomal protein uS11 family.</text>
</comment>
<dbReference type="HAMAP" id="MF_01310">
    <property type="entry name" value="Ribosomal_uS11"/>
    <property type="match status" value="1"/>
</dbReference>
<dbReference type="GO" id="GO:0019843">
    <property type="term" value="F:rRNA binding"/>
    <property type="evidence" value="ECO:0007669"/>
    <property type="project" value="UniProtKB-KW"/>
</dbReference>
<keyword evidence="2" id="KW-0699">rRNA-binding</keyword>
<dbReference type="InterPro" id="IPR036967">
    <property type="entry name" value="Ribosomal_uS11_sf"/>
</dbReference>
<evidence type="ECO:0000256" key="2">
    <source>
        <dbReference type="ARBA" id="ARBA00022730"/>
    </source>
</evidence>
<dbReference type="InterPro" id="IPR001971">
    <property type="entry name" value="Ribosomal_uS11"/>
</dbReference>
<gene>
    <name evidence="6" type="ORF">LCGC14_0737450</name>
</gene>
<proteinExistence type="inferred from homology"/>